<dbReference type="GO" id="GO:0070187">
    <property type="term" value="C:shelterin complex"/>
    <property type="evidence" value="ECO:0007669"/>
    <property type="project" value="InterPro"/>
</dbReference>
<dbReference type="GO" id="GO:0016233">
    <property type="term" value="P:telomere capping"/>
    <property type="evidence" value="ECO:0007669"/>
    <property type="project" value="InterPro"/>
</dbReference>
<keyword evidence="9" id="KW-1185">Reference proteome</keyword>
<feature type="compositionally biased region" description="Low complexity" evidence="6">
    <location>
        <begin position="421"/>
        <end position="440"/>
    </location>
</feature>
<dbReference type="Pfam" id="PF10341">
    <property type="entry name" value="TPP1"/>
    <property type="match status" value="1"/>
</dbReference>
<feature type="domain" description="Shelterin complex subunit TPP1/Est3" evidence="7">
    <location>
        <begin position="115"/>
        <end position="212"/>
    </location>
</feature>
<dbReference type="GO" id="GO:0070198">
    <property type="term" value="P:protein localization to chromosome, telomeric region"/>
    <property type="evidence" value="ECO:0007669"/>
    <property type="project" value="TreeGrafter"/>
</dbReference>
<dbReference type="Gene3D" id="2.40.50.960">
    <property type="match status" value="1"/>
</dbReference>
<feature type="region of interest" description="Disordered" evidence="6">
    <location>
        <begin position="327"/>
        <end position="373"/>
    </location>
</feature>
<proteinExistence type="predicted"/>
<dbReference type="PANTHER" id="PTHR14487">
    <property type="entry name" value="ADRENOCORTICAL DYSPLASIA PROTEIN ACD"/>
    <property type="match status" value="1"/>
</dbReference>
<feature type="region of interest" description="Disordered" evidence="6">
    <location>
        <begin position="395"/>
        <end position="445"/>
    </location>
</feature>
<dbReference type="Proteomes" id="UP000295264">
    <property type="component" value="Unassembled WGS sequence"/>
</dbReference>
<gene>
    <name evidence="8" type="ORF">DBR06_SOUSAS110507</name>
</gene>
<evidence type="ECO:0000256" key="1">
    <source>
        <dbReference type="ARBA" id="ARBA00004123"/>
    </source>
</evidence>
<dbReference type="InterPro" id="IPR019437">
    <property type="entry name" value="TPP1/Est3"/>
</dbReference>
<organism evidence="8 9">
    <name type="scientific">Sousa chinensis</name>
    <name type="common">Indo-pacific humpbacked dolphin</name>
    <name type="synonym">Steno chinensis</name>
    <dbReference type="NCBI Taxonomy" id="103600"/>
    <lineage>
        <taxon>Eukaryota</taxon>
        <taxon>Metazoa</taxon>
        <taxon>Chordata</taxon>
        <taxon>Craniata</taxon>
        <taxon>Vertebrata</taxon>
        <taxon>Euteleostomi</taxon>
        <taxon>Mammalia</taxon>
        <taxon>Eutheria</taxon>
        <taxon>Laurasiatheria</taxon>
        <taxon>Artiodactyla</taxon>
        <taxon>Whippomorpha</taxon>
        <taxon>Cetacea</taxon>
        <taxon>Odontoceti</taxon>
        <taxon>Delphinidae</taxon>
        <taxon>Sousa</taxon>
    </lineage>
</organism>
<evidence type="ECO:0000256" key="2">
    <source>
        <dbReference type="ARBA" id="ARBA00004574"/>
    </source>
</evidence>
<evidence type="ECO:0000256" key="6">
    <source>
        <dbReference type="SAM" id="MobiDB-lite"/>
    </source>
</evidence>
<feature type="compositionally biased region" description="Basic residues" evidence="6">
    <location>
        <begin position="1"/>
        <end position="14"/>
    </location>
</feature>
<keyword evidence="4" id="KW-0779">Telomere</keyword>
<dbReference type="PANTHER" id="PTHR14487:SF3">
    <property type="entry name" value="ADRENOCORTICAL DYSPLASIA PROTEIN HOMOLOG"/>
    <property type="match status" value="1"/>
</dbReference>
<evidence type="ECO:0000313" key="8">
    <source>
        <dbReference type="EMBL" id="TEA38586.1"/>
    </source>
</evidence>
<name>A0A484GTU2_SOUCH</name>
<dbReference type="InterPro" id="IPR028631">
    <property type="entry name" value="ACD"/>
</dbReference>
<dbReference type="GO" id="GO:0007004">
    <property type="term" value="P:telomere maintenance via telomerase"/>
    <property type="evidence" value="ECO:0007669"/>
    <property type="project" value="InterPro"/>
</dbReference>
<accession>A0A484GTU2</accession>
<dbReference type="GO" id="GO:0032211">
    <property type="term" value="P:negative regulation of telomere maintenance via telomerase"/>
    <property type="evidence" value="ECO:0007669"/>
    <property type="project" value="TreeGrafter"/>
</dbReference>
<reference evidence="8 9" key="1">
    <citation type="journal article" date="2018" name="Genomics">
        <title>Molecular footprints of inshore aquatic adaptation in Indo-Pacific humpback dolphin (Sousa chinensis).</title>
        <authorList>
            <person name="Ming Y."/>
            <person name="Jian J."/>
            <person name="Yu F."/>
            <person name="Yu X."/>
            <person name="Wang J."/>
            <person name="Liu W."/>
        </authorList>
    </citation>
    <scope>NUCLEOTIDE SEQUENCE [LARGE SCALE GENOMIC DNA]</scope>
    <source>
        <strain evidence="8">MY-2018</strain>
        <tissue evidence="8">Skin</tissue>
    </source>
</reference>
<keyword evidence="3" id="KW-0158">Chromosome</keyword>
<protein>
    <recommendedName>
        <fullName evidence="7">Shelterin complex subunit TPP1/Est3 domain-containing protein</fullName>
    </recommendedName>
</protein>
<feature type="region of interest" description="Disordered" evidence="6">
    <location>
        <begin position="459"/>
        <end position="495"/>
    </location>
</feature>
<evidence type="ECO:0000313" key="9">
    <source>
        <dbReference type="Proteomes" id="UP000295264"/>
    </source>
</evidence>
<sequence length="546" mass="57622">TSSRIGRARAHARARSWAGPRPQVPPSRRTFPLPRRGGAAAPAGNAVPGCSAGNSGGNGKLGEFGSAALDSRAGSRVRGTLKPAGGAAAQGRRRQVLQEAEAPGPSRAPDTSEGATLLVSDGTHSIRCLVTREALNASDWEEKEFGFRGAEGRLLLLQNCGVRVQVAEAGAHAEFYLQVDRFSLLPTEQPRERVTGCNQDPDVRKKLYDCLHSSSLSFSPSPGPLSLGLSLSQLLDEVEEDQEHRGALVSLAESCLMLAGPCTAPPLTRWAASRYRATVSLGLLLGNVGVGSWARAKLNVLILQGEAVYSVPSLWLHISENDQQILSSLGPGQRSQGPELPPPHPALQDLSLTLISSPPSSPSSSGAPALPSHMLSEESGASISLLPALPLAAADPAQKGSSQPLSAICSAHGPLPPSSPHPSHVPNSPPLSCTPSLSPLGHAPSLHQAPVTMAQRPSLEFKKLELPPKTRQPSPRTRTTKEALESSSVWDPAKTHRDGSAFQYEYEPPCPSLCAQVQAARLPPQLVAWALHFLMEPQPEAELTQV</sequence>
<feature type="compositionally biased region" description="Low complexity" evidence="6">
    <location>
        <begin position="32"/>
        <end position="49"/>
    </location>
</feature>
<evidence type="ECO:0000256" key="4">
    <source>
        <dbReference type="ARBA" id="ARBA00022895"/>
    </source>
</evidence>
<evidence type="ECO:0000259" key="7">
    <source>
        <dbReference type="Pfam" id="PF10341"/>
    </source>
</evidence>
<feature type="non-terminal residue" evidence="8">
    <location>
        <position position="1"/>
    </location>
</feature>
<dbReference type="GO" id="GO:0005697">
    <property type="term" value="C:telomerase holoenzyme complex"/>
    <property type="evidence" value="ECO:0007669"/>
    <property type="project" value="InterPro"/>
</dbReference>
<comment type="caution">
    <text evidence="8">The sequence shown here is derived from an EMBL/GenBank/DDBJ whole genome shotgun (WGS) entry which is preliminary data.</text>
</comment>
<dbReference type="AlphaFoldDB" id="A0A484GTU2"/>
<keyword evidence="5" id="KW-0539">Nucleus</keyword>
<comment type="subcellular location">
    <subcellularLocation>
        <location evidence="2">Chromosome</location>
        <location evidence="2">Telomere</location>
    </subcellularLocation>
    <subcellularLocation>
        <location evidence="1">Nucleus</location>
    </subcellularLocation>
</comment>
<evidence type="ECO:0000256" key="3">
    <source>
        <dbReference type="ARBA" id="ARBA00022454"/>
    </source>
</evidence>
<evidence type="ECO:0000256" key="5">
    <source>
        <dbReference type="ARBA" id="ARBA00023242"/>
    </source>
</evidence>
<feature type="compositionally biased region" description="Basic and acidic residues" evidence="6">
    <location>
        <begin position="459"/>
        <end position="468"/>
    </location>
</feature>
<feature type="region of interest" description="Disordered" evidence="6">
    <location>
        <begin position="1"/>
        <end position="52"/>
    </location>
</feature>
<dbReference type="GO" id="GO:0042162">
    <property type="term" value="F:telomeric DNA binding"/>
    <property type="evidence" value="ECO:0007669"/>
    <property type="project" value="InterPro"/>
</dbReference>
<feature type="region of interest" description="Disordered" evidence="6">
    <location>
        <begin position="77"/>
        <end position="115"/>
    </location>
</feature>
<dbReference type="EMBL" id="QWLN02004798">
    <property type="protein sequence ID" value="TEA38586.1"/>
    <property type="molecule type" value="Genomic_DNA"/>
</dbReference>
<feature type="compositionally biased region" description="Low complexity" evidence="6">
    <location>
        <begin position="350"/>
        <end position="372"/>
    </location>
</feature>